<feature type="domain" description="Anthranilate synthase component I N-terminal" evidence="16">
    <location>
        <begin position="33"/>
        <end position="171"/>
    </location>
</feature>
<dbReference type="GO" id="GO:0004049">
    <property type="term" value="F:anthranilate synthase activity"/>
    <property type="evidence" value="ECO:0007669"/>
    <property type="project" value="UniProtKB-EC"/>
</dbReference>
<evidence type="ECO:0000313" key="18">
    <source>
        <dbReference type="Proteomes" id="UP000199288"/>
    </source>
</evidence>
<evidence type="ECO:0000256" key="2">
    <source>
        <dbReference type="ARBA" id="ARBA00004873"/>
    </source>
</evidence>
<evidence type="ECO:0000256" key="3">
    <source>
        <dbReference type="ARBA" id="ARBA00009562"/>
    </source>
</evidence>
<keyword evidence="11" id="KW-0057">Aromatic amino acid biosynthesis</keyword>
<dbReference type="PRINTS" id="PR00095">
    <property type="entry name" value="ANTSNTHASEI"/>
</dbReference>
<dbReference type="EC" id="4.1.3.27" evidence="5"/>
<dbReference type="AlphaFoldDB" id="A0A1H4AWU8"/>
<dbReference type="PANTHER" id="PTHR11236:SF46">
    <property type="entry name" value="ANTHRANILATE SYNTHASE COMPONENT 1"/>
    <property type="match status" value="1"/>
</dbReference>
<comment type="pathway">
    <text evidence="2">Amino-acid biosynthesis; L-tryptophan biosynthesis; L-tryptophan from chorismate: step 1/5.</text>
</comment>
<evidence type="ECO:0000259" key="16">
    <source>
        <dbReference type="Pfam" id="PF04715"/>
    </source>
</evidence>
<evidence type="ECO:0000256" key="11">
    <source>
        <dbReference type="ARBA" id="ARBA00023141"/>
    </source>
</evidence>
<dbReference type="InterPro" id="IPR006805">
    <property type="entry name" value="Anth_synth_I_N"/>
</dbReference>
<feature type="domain" description="Chorismate-utilising enzyme C-terminal" evidence="15">
    <location>
        <begin position="232"/>
        <end position="490"/>
    </location>
</feature>
<dbReference type="SUPFAM" id="SSF56322">
    <property type="entry name" value="ADC synthase"/>
    <property type="match status" value="1"/>
</dbReference>
<comment type="catalytic activity">
    <reaction evidence="14">
        <text>chorismate + L-glutamine = anthranilate + pyruvate + L-glutamate + H(+)</text>
        <dbReference type="Rhea" id="RHEA:21732"/>
        <dbReference type="ChEBI" id="CHEBI:15361"/>
        <dbReference type="ChEBI" id="CHEBI:15378"/>
        <dbReference type="ChEBI" id="CHEBI:16567"/>
        <dbReference type="ChEBI" id="CHEBI:29748"/>
        <dbReference type="ChEBI" id="CHEBI:29985"/>
        <dbReference type="ChEBI" id="CHEBI:58359"/>
        <dbReference type="EC" id="4.1.3.27"/>
    </reaction>
</comment>
<dbReference type="Pfam" id="PF04715">
    <property type="entry name" value="Anth_synt_I_N"/>
    <property type="match status" value="1"/>
</dbReference>
<dbReference type="InterPro" id="IPR015890">
    <property type="entry name" value="Chorismate_C"/>
</dbReference>
<evidence type="ECO:0000256" key="6">
    <source>
        <dbReference type="ARBA" id="ARBA00020653"/>
    </source>
</evidence>
<evidence type="ECO:0000256" key="14">
    <source>
        <dbReference type="ARBA" id="ARBA00047683"/>
    </source>
</evidence>
<comment type="similarity">
    <text evidence="3">Belongs to the anthranilate synthase component I family.</text>
</comment>
<keyword evidence="7" id="KW-0028">Amino-acid biosynthesis</keyword>
<dbReference type="Gene3D" id="3.60.120.10">
    <property type="entry name" value="Anthranilate synthase"/>
    <property type="match status" value="1"/>
</dbReference>
<proteinExistence type="inferred from homology"/>
<evidence type="ECO:0000256" key="13">
    <source>
        <dbReference type="ARBA" id="ARBA00025634"/>
    </source>
</evidence>
<name>A0A1H4AWU8_9ACTO</name>
<keyword evidence="10" id="KW-0460">Magnesium</keyword>
<keyword evidence="9" id="KW-0822">Tryptophan biosynthesis</keyword>
<protein>
    <recommendedName>
        <fullName evidence="6">Anthranilate synthase component 1</fullName>
        <ecNumber evidence="5">4.1.3.27</ecNumber>
    </recommendedName>
</protein>
<evidence type="ECO:0000256" key="7">
    <source>
        <dbReference type="ARBA" id="ARBA00022605"/>
    </source>
</evidence>
<evidence type="ECO:0000256" key="1">
    <source>
        <dbReference type="ARBA" id="ARBA00001946"/>
    </source>
</evidence>
<dbReference type="PANTHER" id="PTHR11236">
    <property type="entry name" value="AMINOBENZOATE/ANTHRANILATE SYNTHASE"/>
    <property type="match status" value="1"/>
</dbReference>
<evidence type="ECO:0000256" key="12">
    <source>
        <dbReference type="ARBA" id="ARBA00023239"/>
    </source>
</evidence>
<evidence type="ECO:0000256" key="10">
    <source>
        <dbReference type="ARBA" id="ARBA00022842"/>
    </source>
</evidence>
<keyword evidence="12" id="KW-0456">Lyase</keyword>
<comment type="function">
    <text evidence="13">Part of a heterotetrameric complex that catalyzes the two-step biosynthesis of anthranilate, an intermediate in the biosynthesis of L-tryptophan. In the first step, the glutamine-binding beta subunit (TrpG) of anthranilate synthase (AS) provides the glutamine amidotransferase activity which generates ammonia as a substrate that, along with chorismate, is used in the second step, catalyzed by the large alpha subunit of AS (TrpE) to produce anthranilate. In the absence of TrpG, TrpE can synthesize anthranilate directly from chorismate and high concentrations of ammonia.</text>
</comment>
<sequence>MRWGSTVPDRAGFHEAAEGARAVPIVRRMLAEDLTPSAVYRAFGGEVGTFILESAEHGEWGRWSFVGVNCPAFLIAHDETAHWRGRIPAGLTPSGPAIELIREASSVLRHAPLPEDYPPFTGGLVGALGWEIVRSFEDLPPRTEPDVPVPDVALALATDVIAFDHCSGEIWLIACAINFDGSDERADAAYDDALSRLDTMAATLAAPRAGVPIPRVIAEDHAAPEPTFSMTEDEFVDIVERAHQAIIDGEVFQIVLSQRASLACPADPLEVYRVLRATNPSPYMYIFALPRADGGVFHIVGSSPETLVEVRGRGVRTFPIAGSRPRGESSAADRALAEELLADPKEVAEHVMLVDLARNDLNRVCEPGTVSVEDYMAIKRYSHIMHLTSTVTGKLAEDVSAIDALAAAFPAGTLSGAPKVRAMQLIDELEPTRRGLYGGVVGYIDLQGNLDMAIAIRTAVIVSGTAYVQAGAGIVADSVPQSEHAECRTKAAAALAAVSRAASLVATS</sequence>
<evidence type="ECO:0000259" key="15">
    <source>
        <dbReference type="Pfam" id="PF00425"/>
    </source>
</evidence>
<dbReference type="InterPro" id="IPR005801">
    <property type="entry name" value="ADC_synthase"/>
</dbReference>
<evidence type="ECO:0000256" key="5">
    <source>
        <dbReference type="ARBA" id="ARBA00012266"/>
    </source>
</evidence>
<dbReference type="Proteomes" id="UP000199288">
    <property type="component" value="Unassembled WGS sequence"/>
</dbReference>
<evidence type="ECO:0000256" key="9">
    <source>
        <dbReference type="ARBA" id="ARBA00022822"/>
    </source>
</evidence>
<dbReference type="InterPro" id="IPR019999">
    <property type="entry name" value="Anth_synth_I-like"/>
</dbReference>
<organism evidence="17 18">
    <name type="scientific">Bowdeniella nasicola</name>
    <dbReference type="NCBI Taxonomy" id="208480"/>
    <lineage>
        <taxon>Bacteria</taxon>
        <taxon>Bacillati</taxon>
        <taxon>Actinomycetota</taxon>
        <taxon>Actinomycetes</taxon>
        <taxon>Actinomycetales</taxon>
        <taxon>Actinomycetaceae</taxon>
        <taxon>Bowdeniella</taxon>
    </lineage>
</organism>
<comment type="subunit">
    <text evidence="4">Heterotetramer consisting of two non-identical subunits: a beta subunit (TrpG) and a large alpha subunit (TrpE).</text>
</comment>
<keyword evidence="8" id="KW-0479">Metal-binding</keyword>
<dbReference type="RefSeq" id="WP_092564565.1">
    <property type="nucleotide sequence ID" value="NZ_FNQV01000008.1"/>
</dbReference>
<dbReference type="OrthoDB" id="3518032at2"/>
<accession>A0A1H4AWU8</accession>
<dbReference type="Pfam" id="PF00425">
    <property type="entry name" value="Chorismate_bind"/>
    <property type="match status" value="1"/>
</dbReference>
<reference evidence="18" key="1">
    <citation type="submission" date="2016-10" db="EMBL/GenBank/DDBJ databases">
        <authorList>
            <person name="Varghese N."/>
            <person name="Submissions S."/>
        </authorList>
    </citation>
    <scope>NUCLEOTIDE SEQUENCE [LARGE SCALE GENOMIC DNA]</scope>
    <source>
        <strain evidence="18">KPR-1</strain>
    </source>
</reference>
<evidence type="ECO:0000256" key="4">
    <source>
        <dbReference type="ARBA" id="ARBA00011575"/>
    </source>
</evidence>
<keyword evidence="18" id="KW-1185">Reference proteome</keyword>
<evidence type="ECO:0000256" key="8">
    <source>
        <dbReference type="ARBA" id="ARBA00022723"/>
    </source>
</evidence>
<gene>
    <name evidence="17" type="ORF">SAMN02910418_01531</name>
</gene>
<dbReference type="GO" id="GO:0000162">
    <property type="term" value="P:L-tryptophan biosynthetic process"/>
    <property type="evidence" value="ECO:0007669"/>
    <property type="project" value="UniProtKB-KW"/>
</dbReference>
<comment type="cofactor">
    <cofactor evidence="1">
        <name>Mg(2+)</name>
        <dbReference type="ChEBI" id="CHEBI:18420"/>
    </cofactor>
</comment>
<dbReference type="EMBL" id="FNQV01000008">
    <property type="protein sequence ID" value="SEA40361.1"/>
    <property type="molecule type" value="Genomic_DNA"/>
</dbReference>
<dbReference type="GO" id="GO:0046872">
    <property type="term" value="F:metal ion binding"/>
    <property type="evidence" value="ECO:0007669"/>
    <property type="project" value="UniProtKB-KW"/>
</dbReference>
<evidence type="ECO:0000313" key="17">
    <source>
        <dbReference type="EMBL" id="SEA40361.1"/>
    </source>
</evidence>